<evidence type="ECO:0000256" key="1">
    <source>
        <dbReference type="SAM" id="MobiDB-lite"/>
    </source>
</evidence>
<dbReference type="AlphaFoldDB" id="A0A8J5JYE0"/>
<feature type="compositionally biased region" description="Polar residues" evidence="1">
    <location>
        <begin position="17"/>
        <end position="26"/>
    </location>
</feature>
<comment type="caution">
    <text evidence="2">The sequence shown here is derived from an EMBL/GenBank/DDBJ whole genome shotgun (WGS) entry which is preliminary data.</text>
</comment>
<proteinExistence type="predicted"/>
<feature type="region of interest" description="Disordered" evidence="1">
    <location>
        <begin position="1"/>
        <end position="27"/>
    </location>
</feature>
<feature type="compositionally biased region" description="Basic and acidic residues" evidence="1">
    <location>
        <begin position="182"/>
        <end position="191"/>
    </location>
</feature>
<protein>
    <submittedName>
        <fullName evidence="2">Uncharacterized protein</fullName>
    </submittedName>
</protein>
<accession>A0A8J5JYE0</accession>
<feature type="compositionally biased region" description="Polar residues" evidence="1">
    <location>
        <begin position="202"/>
        <end position="214"/>
    </location>
</feature>
<organism evidence="2 3">
    <name type="scientific">Homarus americanus</name>
    <name type="common">American lobster</name>
    <dbReference type="NCBI Taxonomy" id="6706"/>
    <lineage>
        <taxon>Eukaryota</taxon>
        <taxon>Metazoa</taxon>
        <taxon>Ecdysozoa</taxon>
        <taxon>Arthropoda</taxon>
        <taxon>Crustacea</taxon>
        <taxon>Multicrustacea</taxon>
        <taxon>Malacostraca</taxon>
        <taxon>Eumalacostraca</taxon>
        <taxon>Eucarida</taxon>
        <taxon>Decapoda</taxon>
        <taxon>Pleocyemata</taxon>
        <taxon>Astacidea</taxon>
        <taxon>Nephropoidea</taxon>
        <taxon>Nephropidae</taxon>
        <taxon>Homarus</taxon>
    </lineage>
</organism>
<dbReference type="EMBL" id="JAHLQT010023139">
    <property type="protein sequence ID" value="KAG7165886.1"/>
    <property type="molecule type" value="Genomic_DNA"/>
</dbReference>
<dbReference type="Proteomes" id="UP000747542">
    <property type="component" value="Unassembled WGS sequence"/>
</dbReference>
<name>A0A8J5JYE0_HOMAM</name>
<dbReference type="PANTHER" id="PTHR46113:SF1">
    <property type="entry name" value="PEPTIDASE M17 LEUCYL AMINOPEPTIDASE N-TERMINAL DOMAIN-CONTAINING PROTEIN"/>
    <property type="match status" value="1"/>
</dbReference>
<evidence type="ECO:0000313" key="2">
    <source>
        <dbReference type="EMBL" id="KAG7165886.1"/>
    </source>
</evidence>
<evidence type="ECO:0000313" key="3">
    <source>
        <dbReference type="Proteomes" id="UP000747542"/>
    </source>
</evidence>
<reference evidence="2" key="1">
    <citation type="journal article" date="2021" name="Sci. Adv.">
        <title>The American lobster genome reveals insights on longevity, neural, and immune adaptations.</title>
        <authorList>
            <person name="Polinski J.M."/>
            <person name="Zimin A.V."/>
            <person name="Clark K.F."/>
            <person name="Kohn A.B."/>
            <person name="Sadowski N."/>
            <person name="Timp W."/>
            <person name="Ptitsyn A."/>
            <person name="Khanna P."/>
            <person name="Romanova D.Y."/>
            <person name="Williams P."/>
            <person name="Greenwood S.J."/>
            <person name="Moroz L.L."/>
            <person name="Walt D.R."/>
            <person name="Bodnar A.G."/>
        </authorList>
    </citation>
    <scope>NUCLEOTIDE SEQUENCE</scope>
    <source>
        <strain evidence="2">GMGI-L3</strain>
    </source>
</reference>
<feature type="compositionally biased region" description="Polar residues" evidence="1">
    <location>
        <begin position="1"/>
        <end position="10"/>
    </location>
</feature>
<sequence length="767" mass="87362">MEESESQSGENAKGTVRPTSSTTRSATEIYLVGQPASSIRGSKLPTMRQVLKFFFHTVNESGDRQETFKETVRNVLTFWNLARIKTISERGCREKLTRLWEHWRSLQKSRDRAAKDKVENFKSQLDLLWDIGAPDAVEDIEKNRLLTPADKQQDIAFYQDQRGERKAFMSGNDKIFAAKKRKQEERVEKQRSKQGRFAACEPSSSDARPQTSVVADTPTEVEMEKKDTAIQPGRYTSKHPYVTVQLPRRILQEPALKELADRLRISNNEIVSVVAAVLRSANPPGDLSEFRISRETARRARASHRRQVAAAQREAFTPPPHAVVHWDGKLVKNVVGEEEHRQAIFISGRGHEEGKLLAVLPVKDGTGLTQARATARAIEDWSCASNVKAPCFDTTSSNTGRVQGAVVHLEALLEKQLLRLGCRHHVMELLVRAAASNIFGKTSAPTDPLFQTLKKRWSQLDHSQYLRLDIANLPESDWLSHLRHRTVSYLLTVTEWATEDYREAAELTLLVLGVNPPRGTHFLRPGACHHARWMAKIIYYLKIYMFSHQLELSSDLCVKLQRMAIFVSLLYTAAWLKSPVAEDAPVNDLQLHHELLRYRAVDCEVADAALAVASRHLWYLRPQTVVLSLCSEKLSAAEKKEMATKLSCLEETNDYANDNLVIQQTTWLSDLIDERSWMIFKEHHMCGTAWLMSPVEDWEKNEEFMKLKDFSRSLKVTNDVAERGIKLMQDFIGSVTKDEQQLQDVMQLVEKHRKQMSGFSKSALMQL</sequence>
<feature type="region of interest" description="Disordered" evidence="1">
    <location>
        <begin position="179"/>
        <end position="215"/>
    </location>
</feature>
<gene>
    <name evidence="2" type="ORF">Hamer_G011785</name>
</gene>
<keyword evidence="3" id="KW-1185">Reference proteome</keyword>
<dbReference type="PANTHER" id="PTHR46113">
    <property type="entry name" value="SNAC DOMAIN-CONTAINING PROTEIN"/>
    <property type="match status" value="1"/>
</dbReference>